<evidence type="ECO:0000256" key="2">
    <source>
        <dbReference type="ARBA" id="ARBA00004167"/>
    </source>
</evidence>
<proteinExistence type="inferred from homology"/>
<evidence type="ECO:0000256" key="13">
    <source>
        <dbReference type="ARBA" id="ARBA00051691"/>
    </source>
</evidence>
<dbReference type="InterPro" id="IPR017972">
    <property type="entry name" value="Cyt_P450_CS"/>
</dbReference>
<evidence type="ECO:0000256" key="11">
    <source>
        <dbReference type="ARBA" id="ARBA00034479"/>
    </source>
</evidence>
<comment type="pathway">
    <text evidence="11">Flavonoid metabolism.</text>
</comment>
<comment type="subcellular location">
    <subcellularLocation>
        <location evidence="2">Membrane</location>
        <topology evidence="2">Single-pass membrane protein</topology>
    </subcellularLocation>
</comment>
<evidence type="ECO:0000256" key="16">
    <source>
        <dbReference type="ARBA" id="ARBA00067499"/>
    </source>
</evidence>
<dbReference type="RefSeq" id="XP_011073058.2">
    <property type="nucleotide sequence ID" value="XM_011074756.2"/>
</dbReference>
<evidence type="ECO:0000256" key="10">
    <source>
        <dbReference type="ARBA" id="ARBA00023136"/>
    </source>
</evidence>
<accession>A0A6I9SRN1</accession>
<dbReference type="KEGG" id="sind:105158118"/>
<comment type="catalytic activity">
    <reaction evidence="12">
        <text>(2S)-sakuranetin + reduced [NADPH--hemoprotein reductase] + O2 = (2S)-7-methylcarthamidin + oxidized [NADPH--hemoprotein reductase] + H2O + H(+)</text>
        <dbReference type="Rhea" id="RHEA:73431"/>
        <dbReference type="Rhea" id="RHEA-COMP:11964"/>
        <dbReference type="Rhea" id="RHEA-COMP:11965"/>
        <dbReference type="ChEBI" id="CHEBI:15377"/>
        <dbReference type="ChEBI" id="CHEBI:15378"/>
        <dbReference type="ChEBI" id="CHEBI:15379"/>
        <dbReference type="ChEBI" id="CHEBI:28927"/>
        <dbReference type="ChEBI" id="CHEBI:57618"/>
        <dbReference type="ChEBI" id="CHEBI:58210"/>
        <dbReference type="ChEBI" id="CHEBI:192815"/>
    </reaction>
    <physiologicalReaction direction="left-to-right" evidence="12">
        <dbReference type="Rhea" id="RHEA:73432"/>
    </physiologicalReaction>
</comment>
<comment type="similarity">
    <text evidence="18">Belongs to the cytochrome P450 family.</text>
</comment>
<dbReference type="Proteomes" id="UP000504604">
    <property type="component" value="Linkage group LG3"/>
</dbReference>
<keyword evidence="8 17" id="KW-0408">Iron</keyword>
<feature type="binding site" description="axial binding residue" evidence="17">
    <location>
        <position position="470"/>
    </location>
    <ligand>
        <name>heme</name>
        <dbReference type="ChEBI" id="CHEBI:30413"/>
    </ligand>
    <ligandPart>
        <name>Fe</name>
        <dbReference type="ChEBI" id="CHEBI:18248"/>
    </ligandPart>
</feature>
<evidence type="ECO:0000256" key="1">
    <source>
        <dbReference type="ARBA" id="ARBA00001971"/>
    </source>
</evidence>
<dbReference type="InParanoid" id="A0A6I9SRN1"/>
<dbReference type="PROSITE" id="PS00086">
    <property type="entry name" value="CYTOCHROME_P450"/>
    <property type="match status" value="1"/>
</dbReference>
<keyword evidence="9 18" id="KW-0503">Monooxygenase</keyword>
<dbReference type="PANTHER" id="PTHR47947:SF26">
    <property type="entry name" value="CYTOCHROME P450"/>
    <property type="match status" value="1"/>
</dbReference>
<evidence type="ECO:0000256" key="12">
    <source>
        <dbReference type="ARBA" id="ARBA00050930"/>
    </source>
</evidence>
<organism evidence="20 21">
    <name type="scientific">Sesamum indicum</name>
    <name type="common">Oriental sesame</name>
    <name type="synonym">Sesamum orientale</name>
    <dbReference type="NCBI Taxonomy" id="4182"/>
    <lineage>
        <taxon>Eukaryota</taxon>
        <taxon>Viridiplantae</taxon>
        <taxon>Streptophyta</taxon>
        <taxon>Embryophyta</taxon>
        <taxon>Tracheophyta</taxon>
        <taxon>Spermatophyta</taxon>
        <taxon>Magnoliopsida</taxon>
        <taxon>eudicotyledons</taxon>
        <taxon>Gunneridae</taxon>
        <taxon>Pentapetalae</taxon>
        <taxon>asterids</taxon>
        <taxon>lamiids</taxon>
        <taxon>Lamiales</taxon>
        <taxon>Pedaliaceae</taxon>
        <taxon>Sesamum</taxon>
    </lineage>
</organism>
<dbReference type="GO" id="GO:0016705">
    <property type="term" value="F:oxidoreductase activity, acting on paired donors, with incorporation or reduction of molecular oxygen"/>
    <property type="evidence" value="ECO:0007669"/>
    <property type="project" value="InterPro"/>
</dbReference>
<reference evidence="21" key="1">
    <citation type="submission" date="2025-08" db="UniProtKB">
        <authorList>
            <consortium name="RefSeq"/>
        </authorList>
    </citation>
    <scope>IDENTIFICATION</scope>
</reference>
<evidence type="ECO:0000256" key="15">
    <source>
        <dbReference type="ARBA" id="ARBA00052216"/>
    </source>
</evidence>
<gene>
    <name evidence="21" type="primary">LOC105158118</name>
</gene>
<name>A0A6I9SRN1_SESIN</name>
<comment type="catalytic activity">
    <reaction evidence="15">
        <text>apigenin 4',7-dimethyl ether + reduced [NADPH--hemoprotein reductase] + O2 = ladanein + oxidized [NADPH--hemoprotein reductase] + H2O + H(+)</text>
        <dbReference type="Rhea" id="RHEA:73435"/>
        <dbReference type="Rhea" id="RHEA-COMP:11964"/>
        <dbReference type="Rhea" id="RHEA-COMP:11965"/>
        <dbReference type="ChEBI" id="CHEBI:2769"/>
        <dbReference type="ChEBI" id="CHEBI:15377"/>
        <dbReference type="ChEBI" id="CHEBI:15378"/>
        <dbReference type="ChEBI" id="CHEBI:15379"/>
        <dbReference type="ChEBI" id="CHEBI:57618"/>
        <dbReference type="ChEBI" id="CHEBI:58210"/>
        <dbReference type="ChEBI" id="CHEBI:192702"/>
    </reaction>
    <physiologicalReaction direction="left-to-right" evidence="15">
        <dbReference type="Rhea" id="RHEA:73436"/>
    </physiologicalReaction>
</comment>
<evidence type="ECO:0000256" key="6">
    <source>
        <dbReference type="ARBA" id="ARBA00022989"/>
    </source>
</evidence>
<evidence type="ECO:0000256" key="19">
    <source>
        <dbReference type="SAM" id="Phobius"/>
    </source>
</evidence>
<evidence type="ECO:0000256" key="8">
    <source>
        <dbReference type="ARBA" id="ARBA00023004"/>
    </source>
</evidence>
<protein>
    <recommendedName>
        <fullName evidence="16">Flavonoid-6-hydroxylase</fullName>
    </recommendedName>
</protein>
<feature type="transmembrane region" description="Helical" evidence="19">
    <location>
        <begin position="14"/>
        <end position="38"/>
    </location>
</feature>
<dbReference type="GO" id="GO:0016020">
    <property type="term" value="C:membrane"/>
    <property type="evidence" value="ECO:0007669"/>
    <property type="project" value="UniProtKB-SubCell"/>
</dbReference>
<dbReference type="GO" id="GO:0004497">
    <property type="term" value="F:monooxygenase activity"/>
    <property type="evidence" value="ECO:0007669"/>
    <property type="project" value="UniProtKB-KW"/>
</dbReference>
<dbReference type="PRINTS" id="PR00463">
    <property type="entry name" value="EP450I"/>
</dbReference>
<evidence type="ECO:0000256" key="17">
    <source>
        <dbReference type="PIRSR" id="PIRSR602401-1"/>
    </source>
</evidence>
<comment type="catalytic activity">
    <reaction evidence="14">
        <text>(2S)-naringenin 4',7-dimethyl ether + reduced [NADPH--hemoprotein reductase] + O2 = (2S)-carthamidin-4',7-dimethyl ether + oxidized [NADPH--hemoprotein reductase] + H2O + H(+)</text>
        <dbReference type="Rhea" id="RHEA:73439"/>
        <dbReference type="Rhea" id="RHEA-COMP:11964"/>
        <dbReference type="Rhea" id="RHEA-COMP:11965"/>
        <dbReference type="ChEBI" id="CHEBI:15377"/>
        <dbReference type="ChEBI" id="CHEBI:15378"/>
        <dbReference type="ChEBI" id="CHEBI:15379"/>
        <dbReference type="ChEBI" id="CHEBI:57618"/>
        <dbReference type="ChEBI" id="CHEBI:58210"/>
        <dbReference type="ChEBI" id="CHEBI:192816"/>
        <dbReference type="ChEBI" id="CHEBI:192817"/>
    </reaction>
    <physiologicalReaction direction="left-to-right" evidence="14">
        <dbReference type="Rhea" id="RHEA:73440"/>
    </physiologicalReaction>
</comment>
<dbReference type="GO" id="GO:0005506">
    <property type="term" value="F:iron ion binding"/>
    <property type="evidence" value="ECO:0007669"/>
    <property type="project" value="InterPro"/>
</dbReference>
<dbReference type="InterPro" id="IPR002401">
    <property type="entry name" value="Cyt_P450_E_grp-I"/>
</dbReference>
<sequence length="531" mass="59932">MQLTTRLHHLEMDLLPWALTALLTLLVVLLITPFYSLVTTGNKRILNKKLPPLAAGGWPILGHLRLLSGPELPHIILSNMADKYGSIFSIRLGVHNALIVSSLEIAKECFATNDMSFCNRPRTAVIQHMSYNFSMFGLGEYGPYWRELRKISVQKLLSNRKIEMLGHLYVTEIRALMRSLYNSCVDNGDREVLEMRKVFGDLSLSVMVRVVAGDVVESENEEFGGNEKWHEVITEFLSAMGVLTLPDVLPYLKWLDCFGGINKAKETGKEMDRLLQGWLKEHKKHSRSCERDGSFMAEMMRVADEVAREFPDYDADTITKATCQPMMVGGSGTVAVTLIWVLCLLLNNQHILKKAQEELDEHIGKERLVKESDIGKLVYIRAIIKETLRLQPPSPLLPPRESVEDCIVAGYHIPAGTRLIVNAWKLHHDPRVWTDPLEFRPERFLAEHKEVDVRGKQFELLPFGGGRRICPGISFSLGLMELALANFLHGFDIEKLSDGMVDMTSSFGATNMKATPLEVLLKPRLSPSLYV</sequence>
<evidence type="ECO:0000256" key="3">
    <source>
        <dbReference type="ARBA" id="ARBA00022617"/>
    </source>
</evidence>
<feature type="transmembrane region" description="Helical" evidence="19">
    <location>
        <begin position="326"/>
        <end position="346"/>
    </location>
</feature>
<dbReference type="PRINTS" id="PR00385">
    <property type="entry name" value="P450"/>
</dbReference>
<dbReference type="Pfam" id="PF00067">
    <property type="entry name" value="p450"/>
    <property type="match status" value="1"/>
</dbReference>
<dbReference type="OrthoDB" id="2789670at2759"/>
<keyword evidence="7 18" id="KW-0560">Oxidoreductase</keyword>
<dbReference type="GO" id="GO:0020037">
    <property type="term" value="F:heme binding"/>
    <property type="evidence" value="ECO:0007669"/>
    <property type="project" value="InterPro"/>
</dbReference>
<evidence type="ECO:0000256" key="14">
    <source>
        <dbReference type="ARBA" id="ARBA00052049"/>
    </source>
</evidence>
<keyword evidence="6 19" id="KW-1133">Transmembrane helix</keyword>
<dbReference type="InterPro" id="IPR001128">
    <property type="entry name" value="Cyt_P450"/>
</dbReference>
<comment type="cofactor">
    <cofactor evidence="1 17">
        <name>heme</name>
        <dbReference type="ChEBI" id="CHEBI:30413"/>
    </cofactor>
</comment>
<keyword evidence="5 17" id="KW-0479">Metal-binding</keyword>
<dbReference type="PANTHER" id="PTHR47947">
    <property type="entry name" value="CYTOCHROME P450 82C3-RELATED"/>
    <property type="match status" value="1"/>
</dbReference>
<keyword evidence="3 17" id="KW-0349">Heme</keyword>
<dbReference type="Gene3D" id="1.10.630.10">
    <property type="entry name" value="Cytochrome P450"/>
    <property type="match status" value="1"/>
</dbReference>
<evidence type="ECO:0000313" key="20">
    <source>
        <dbReference type="Proteomes" id="UP000504604"/>
    </source>
</evidence>
<dbReference type="InterPro" id="IPR050651">
    <property type="entry name" value="Plant_Cytochrome_P450_Monoox"/>
</dbReference>
<keyword evidence="20" id="KW-1185">Reference proteome</keyword>
<evidence type="ECO:0000256" key="9">
    <source>
        <dbReference type="ARBA" id="ARBA00023033"/>
    </source>
</evidence>
<dbReference type="AlphaFoldDB" id="A0A6I9SRN1"/>
<dbReference type="InterPro" id="IPR036396">
    <property type="entry name" value="Cyt_P450_sf"/>
</dbReference>
<keyword evidence="10 19" id="KW-0472">Membrane</keyword>
<comment type="catalytic activity">
    <reaction evidence="13">
        <text>genkwanin + reduced [NADPH--hemoprotein reductase] + O2 = scutellarein 7-methyl ether + oxidized [NADPH--hemoprotein reductase] + H2O</text>
        <dbReference type="Rhea" id="RHEA:73427"/>
        <dbReference type="Rhea" id="RHEA-COMP:11964"/>
        <dbReference type="Rhea" id="RHEA-COMP:11965"/>
        <dbReference type="ChEBI" id="CHEBI:15377"/>
        <dbReference type="ChEBI" id="CHEBI:15379"/>
        <dbReference type="ChEBI" id="CHEBI:57618"/>
        <dbReference type="ChEBI" id="CHEBI:58210"/>
        <dbReference type="ChEBI" id="CHEBI:192700"/>
        <dbReference type="ChEBI" id="CHEBI:192701"/>
    </reaction>
    <physiologicalReaction direction="left-to-right" evidence="13">
        <dbReference type="Rhea" id="RHEA:73428"/>
    </physiologicalReaction>
</comment>
<evidence type="ECO:0000256" key="7">
    <source>
        <dbReference type="ARBA" id="ARBA00023002"/>
    </source>
</evidence>
<evidence type="ECO:0000256" key="5">
    <source>
        <dbReference type="ARBA" id="ARBA00022723"/>
    </source>
</evidence>
<evidence type="ECO:0000256" key="18">
    <source>
        <dbReference type="RuleBase" id="RU000461"/>
    </source>
</evidence>
<evidence type="ECO:0000313" key="21">
    <source>
        <dbReference type="RefSeq" id="XP_011073058.2"/>
    </source>
</evidence>
<evidence type="ECO:0000256" key="4">
    <source>
        <dbReference type="ARBA" id="ARBA00022692"/>
    </source>
</evidence>
<dbReference type="GeneID" id="105158118"/>
<dbReference type="FunFam" id="1.10.630.10:FF:000026">
    <property type="entry name" value="Cytochrome P450 82C4"/>
    <property type="match status" value="1"/>
</dbReference>
<keyword evidence="4 19" id="KW-0812">Transmembrane</keyword>
<dbReference type="SUPFAM" id="SSF48264">
    <property type="entry name" value="Cytochrome P450"/>
    <property type="match status" value="1"/>
</dbReference>